<name>A0AB34KW42_9PEZI</name>
<feature type="transmembrane region" description="Helical" evidence="2">
    <location>
        <begin position="27"/>
        <end position="47"/>
    </location>
</feature>
<reference evidence="3 4" key="1">
    <citation type="journal article" date="2020" name="Microbiol. Resour. Announc.">
        <title>Draft Genome Sequence of a Cladosporium Species Isolated from the Mesophotic Ascidian Didemnum maculosum.</title>
        <authorList>
            <person name="Gioti A."/>
            <person name="Siaperas R."/>
            <person name="Nikolaivits E."/>
            <person name="Le Goff G."/>
            <person name="Ouazzani J."/>
            <person name="Kotoulas G."/>
            <person name="Topakas E."/>
        </authorList>
    </citation>
    <scope>NUCLEOTIDE SEQUENCE [LARGE SCALE GENOMIC DNA]</scope>
    <source>
        <strain evidence="3 4">TM138-S3</strain>
    </source>
</reference>
<organism evidence="3 4">
    <name type="scientific">Cladosporium halotolerans</name>
    <dbReference type="NCBI Taxonomy" id="1052096"/>
    <lineage>
        <taxon>Eukaryota</taxon>
        <taxon>Fungi</taxon>
        <taxon>Dikarya</taxon>
        <taxon>Ascomycota</taxon>
        <taxon>Pezizomycotina</taxon>
        <taxon>Dothideomycetes</taxon>
        <taxon>Dothideomycetidae</taxon>
        <taxon>Cladosporiales</taxon>
        <taxon>Cladosporiaceae</taxon>
        <taxon>Cladosporium</taxon>
    </lineage>
</organism>
<evidence type="ECO:0000313" key="4">
    <source>
        <dbReference type="Proteomes" id="UP000803884"/>
    </source>
</evidence>
<protein>
    <recommendedName>
        <fullName evidence="5">DUF1753-domain-containing protein</fullName>
    </recommendedName>
</protein>
<dbReference type="GO" id="GO:0006673">
    <property type="term" value="P:inositol phosphoceramide metabolic process"/>
    <property type="evidence" value="ECO:0007669"/>
    <property type="project" value="InterPro"/>
</dbReference>
<dbReference type="InterPro" id="IPR013862">
    <property type="entry name" value="Kei1"/>
</dbReference>
<feature type="transmembrane region" description="Helical" evidence="2">
    <location>
        <begin position="59"/>
        <end position="77"/>
    </location>
</feature>
<dbReference type="Proteomes" id="UP000803884">
    <property type="component" value="Unassembled WGS sequence"/>
</dbReference>
<accession>A0AB34KW42</accession>
<sequence>MALPSLFRVPKPKSVLGFITLRSATELIFLTLLFNKVTGLYGILAIFTGYELNALQLSHYVYSLIVLGLISWLFAAIRQPEQPLKVVGLAFLLILDSLINAIYTSFFGASWFIVLAQHLNEGKVDDNVPGAGTIEDTAGFTSPEHNVSKVEVIATPAEGAMPGQVATAYPTEGGVTLTSAVFESGSMASLTVIGSLWILRIYFCLVVLSYARGVVRSYVLTTSTGYTHSDDPTMAENPFREGREEGEGWKGKLGRAMMKFPSKGYWLGREENEGENDWVRSTSGRFNGRKDLRIKVPEPGVGERERRARSGTGPPPPPSAKNNKVPE</sequence>
<evidence type="ECO:0000256" key="1">
    <source>
        <dbReference type="SAM" id="MobiDB-lite"/>
    </source>
</evidence>
<feature type="compositionally biased region" description="Basic and acidic residues" evidence="1">
    <location>
        <begin position="288"/>
        <end position="308"/>
    </location>
</feature>
<gene>
    <name evidence="3" type="ORF">WHR41_03378</name>
</gene>
<dbReference type="PANTHER" id="PTHR28077:SF1">
    <property type="entry name" value="INOSITOL PHOSPHORYLCERAMIDE SYNTHASE REGULATORY SUBUNIT KEI1"/>
    <property type="match status" value="1"/>
</dbReference>
<evidence type="ECO:0008006" key="5">
    <source>
        <dbReference type="Google" id="ProtNLM"/>
    </source>
</evidence>
<keyword evidence="2" id="KW-0472">Membrane</keyword>
<dbReference type="GeneID" id="96004822"/>
<keyword evidence="2" id="KW-1133">Transmembrane helix</keyword>
<comment type="caution">
    <text evidence="3">The sequence shown here is derived from an EMBL/GenBank/DDBJ whole genome shotgun (WGS) entry which is preliminary data.</text>
</comment>
<feature type="region of interest" description="Disordered" evidence="1">
    <location>
        <begin position="271"/>
        <end position="327"/>
    </location>
</feature>
<feature type="transmembrane region" description="Helical" evidence="2">
    <location>
        <begin position="89"/>
        <end position="114"/>
    </location>
</feature>
<dbReference type="PANTHER" id="PTHR28077">
    <property type="entry name" value="INOSITOL PHOSPHORYLCERAMIDE SYNTHASE REGULATORY SUBUNIT KEI1"/>
    <property type="match status" value="1"/>
</dbReference>
<dbReference type="GO" id="GO:0070917">
    <property type="term" value="F:inositol phosphoceramide synthase regulator activity"/>
    <property type="evidence" value="ECO:0007669"/>
    <property type="project" value="InterPro"/>
</dbReference>
<dbReference type="RefSeq" id="XP_069231191.1">
    <property type="nucleotide sequence ID" value="XM_069371984.1"/>
</dbReference>
<dbReference type="Pfam" id="PF08552">
    <property type="entry name" value="Kei1"/>
    <property type="match status" value="1"/>
</dbReference>
<dbReference type="GO" id="GO:0000139">
    <property type="term" value="C:Golgi membrane"/>
    <property type="evidence" value="ECO:0007669"/>
    <property type="project" value="TreeGrafter"/>
</dbReference>
<keyword evidence="2" id="KW-0812">Transmembrane</keyword>
<keyword evidence="4" id="KW-1185">Reference proteome</keyword>
<dbReference type="EMBL" id="JAAQHG020000008">
    <property type="protein sequence ID" value="KAL1588086.1"/>
    <property type="molecule type" value="Genomic_DNA"/>
</dbReference>
<dbReference type="AlphaFoldDB" id="A0AB34KW42"/>
<evidence type="ECO:0000313" key="3">
    <source>
        <dbReference type="EMBL" id="KAL1588086.1"/>
    </source>
</evidence>
<evidence type="ECO:0000256" key="2">
    <source>
        <dbReference type="SAM" id="Phobius"/>
    </source>
</evidence>
<dbReference type="GO" id="GO:0070916">
    <property type="term" value="C:inositol phosphoceramide synthase complex"/>
    <property type="evidence" value="ECO:0007669"/>
    <property type="project" value="TreeGrafter"/>
</dbReference>
<feature type="transmembrane region" description="Helical" evidence="2">
    <location>
        <begin position="187"/>
        <end position="208"/>
    </location>
</feature>
<proteinExistence type="predicted"/>